<sequence>MMDSVISEDDGCKDVPMFTGTGLSVWIPKVERLFSRGRYSDDAKLDLVFLYLDGVALTWFMREMSKEKIMDWNVFKQRLLAQFDPVKNCSSQVPSATDLISNCESEVESTCPVKICSSSEAILATKALGGGEYFVTDSSIVEIHSSSQKESDHVSPPIEDIQVSISNLEPSLSLCSEPLNVFEAWPFDTVWRNREHPQPGFECVKNKKNAHKVFDGLFPISHRLQQKKKLSLSPKSWKFKFKNMTMLRTRSQRDHNIDLVKKKRTFRNLRLNKQAHMSRVTSRMRMMHDPGGVKQLLHGDTELIFFPDKESRGNYRDIAVKPRLQVSLDDIELQQLEDVNIALISHMSQLHCSLGFTLEKKFVTWFHVVCVLSNIRFMLVRLQEKSSNAWKFPSNYGSEGLQ</sequence>
<evidence type="ECO:0000313" key="1">
    <source>
        <dbReference type="Proteomes" id="UP000694864"/>
    </source>
</evidence>
<reference evidence="1" key="1">
    <citation type="journal article" date="2014" name="Nat. Commun.">
        <title>The emerging biofuel crop Camelina sativa retains a highly undifferentiated hexaploid genome structure.</title>
        <authorList>
            <person name="Kagale S."/>
            <person name="Koh C."/>
            <person name="Nixon J."/>
            <person name="Bollina V."/>
            <person name="Clarke W.E."/>
            <person name="Tuteja R."/>
            <person name="Spillane C."/>
            <person name="Robinson S.J."/>
            <person name="Links M.G."/>
            <person name="Clarke C."/>
            <person name="Higgins E.E."/>
            <person name="Huebert T."/>
            <person name="Sharpe A.G."/>
            <person name="Parkin I.A."/>
        </authorList>
    </citation>
    <scope>NUCLEOTIDE SEQUENCE [LARGE SCALE GENOMIC DNA]</scope>
    <source>
        <strain evidence="1">cv. DH55</strain>
    </source>
</reference>
<gene>
    <name evidence="2" type="primary">LOC104707791</name>
</gene>
<reference evidence="2" key="2">
    <citation type="submission" date="2025-08" db="UniProtKB">
        <authorList>
            <consortium name="RefSeq"/>
        </authorList>
    </citation>
    <scope>IDENTIFICATION</scope>
    <source>
        <tissue evidence="2">Leaf</tissue>
    </source>
</reference>
<keyword evidence="1" id="KW-1185">Reference proteome</keyword>
<dbReference type="RefSeq" id="XP_010422517.1">
    <property type="nucleotide sequence ID" value="XM_010424215.2"/>
</dbReference>
<organism evidence="1 2">
    <name type="scientific">Camelina sativa</name>
    <name type="common">False flax</name>
    <name type="synonym">Myagrum sativum</name>
    <dbReference type="NCBI Taxonomy" id="90675"/>
    <lineage>
        <taxon>Eukaryota</taxon>
        <taxon>Viridiplantae</taxon>
        <taxon>Streptophyta</taxon>
        <taxon>Embryophyta</taxon>
        <taxon>Tracheophyta</taxon>
        <taxon>Spermatophyta</taxon>
        <taxon>Magnoliopsida</taxon>
        <taxon>eudicotyledons</taxon>
        <taxon>Gunneridae</taxon>
        <taxon>Pentapetalae</taxon>
        <taxon>rosids</taxon>
        <taxon>malvids</taxon>
        <taxon>Brassicales</taxon>
        <taxon>Brassicaceae</taxon>
        <taxon>Camelineae</taxon>
        <taxon>Camelina</taxon>
    </lineage>
</organism>
<evidence type="ECO:0000313" key="2">
    <source>
        <dbReference type="RefSeq" id="XP_010422517.1"/>
    </source>
</evidence>
<dbReference type="GeneID" id="104707791"/>
<protein>
    <submittedName>
        <fullName evidence="2">Uncharacterized protein LOC104707791</fullName>
    </submittedName>
</protein>
<dbReference type="Proteomes" id="UP000694864">
    <property type="component" value="Chromosome 8"/>
</dbReference>
<accession>A0ABM0T8J9</accession>
<proteinExistence type="predicted"/>
<name>A0ABM0T8J9_CAMSA</name>